<dbReference type="EMBL" id="CYKH01000681">
    <property type="protein sequence ID" value="CUG16957.1"/>
    <property type="molecule type" value="Genomic_DNA"/>
</dbReference>
<dbReference type="Proteomes" id="UP000051952">
    <property type="component" value="Unassembled WGS sequence"/>
</dbReference>
<reference evidence="3" key="1">
    <citation type="submission" date="2015-09" db="EMBL/GenBank/DDBJ databases">
        <authorList>
            <consortium name="Pathogen Informatics"/>
        </authorList>
    </citation>
    <scope>NUCLEOTIDE SEQUENCE [LARGE SCALE GENOMIC DNA]</scope>
    <source>
        <strain evidence="3">Lake Konstanz</strain>
    </source>
</reference>
<proteinExistence type="predicted"/>
<organism evidence="2 3">
    <name type="scientific">Bodo saltans</name>
    <name type="common">Flagellated protozoan</name>
    <dbReference type="NCBI Taxonomy" id="75058"/>
    <lineage>
        <taxon>Eukaryota</taxon>
        <taxon>Discoba</taxon>
        <taxon>Euglenozoa</taxon>
        <taxon>Kinetoplastea</taxon>
        <taxon>Metakinetoplastina</taxon>
        <taxon>Eubodonida</taxon>
        <taxon>Bodonidae</taxon>
        <taxon>Bodo</taxon>
    </lineage>
</organism>
<keyword evidence="3" id="KW-1185">Reference proteome</keyword>
<sequence>MLLHIKREHRALTQVSDEEELFLQLSSTGHANGGAEHQASDTAFHNNNSNMEHTLKPNSLLEVRPVVIAPTSRVDAAAVSSILSHFDLRVAPPELFVSNSVPASPSSVSKRSSGGDHTPPPSAGHDASSMLRYDDFQDFLQQRGVTATATGGGANDPSRRSSTASNNLTRITCRGR</sequence>
<feature type="compositionally biased region" description="Polar residues" evidence="1">
    <location>
        <begin position="40"/>
        <end position="52"/>
    </location>
</feature>
<feature type="compositionally biased region" description="Polar residues" evidence="1">
    <location>
        <begin position="160"/>
        <end position="170"/>
    </location>
</feature>
<name>A0A0S4IVA5_BODSA</name>
<dbReference type="VEuPathDB" id="TriTrypDB:BSAL_05115"/>
<feature type="region of interest" description="Disordered" evidence="1">
    <location>
        <begin position="97"/>
        <end position="176"/>
    </location>
</feature>
<feature type="compositionally biased region" description="Low complexity" evidence="1">
    <location>
        <begin position="97"/>
        <end position="112"/>
    </location>
</feature>
<gene>
    <name evidence="2" type="ORF">BSAL_05115</name>
</gene>
<evidence type="ECO:0000256" key="1">
    <source>
        <dbReference type="SAM" id="MobiDB-lite"/>
    </source>
</evidence>
<dbReference type="AlphaFoldDB" id="A0A0S4IVA5"/>
<evidence type="ECO:0000313" key="3">
    <source>
        <dbReference type="Proteomes" id="UP000051952"/>
    </source>
</evidence>
<evidence type="ECO:0000313" key="2">
    <source>
        <dbReference type="EMBL" id="CUG16957.1"/>
    </source>
</evidence>
<accession>A0A0S4IVA5</accession>
<feature type="region of interest" description="Disordered" evidence="1">
    <location>
        <begin position="29"/>
        <end position="56"/>
    </location>
</feature>
<protein>
    <submittedName>
        <fullName evidence="2">Uncharacterized protein</fullName>
    </submittedName>
</protein>